<proteinExistence type="predicted"/>
<dbReference type="EMBL" id="JAURUR010000011">
    <property type="protein sequence ID" value="MDP9765395.1"/>
    <property type="molecule type" value="Genomic_DNA"/>
</dbReference>
<evidence type="ECO:0000313" key="1">
    <source>
        <dbReference type="EMBL" id="MDP9765395.1"/>
    </source>
</evidence>
<dbReference type="Proteomes" id="UP001232163">
    <property type="component" value="Unassembled WGS sequence"/>
</dbReference>
<sequence length="84" mass="9472">MPATPDQPSDRVRAAWATWVPFSDPDPDLDAELEAALLHPSPAWDAFFHEVIHAFDEAADGHWIEYALRYASRATDRAQAIRDL</sequence>
<accession>A0ABT9MFM1</accession>
<organism evidence="1 2">
    <name type="scientific">Deinococcus enclensis</name>
    <dbReference type="NCBI Taxonomy" id="1049582"/>
    <lineage>
        <taxon>Bacteria</taxon>
        <taxon>Thermotogati</taxon>
        <taxon>Deinococcota</taxon>
        <taxon>Deinococci</taxon>
        <taxon>Deinococcales</taxon>
        <taxon>Deinococcaceae</taxon>
        <taxon>Deinococcus</taxon>
    </lineage>
</organism>
<reference evidence="1 2" key="1">
    <citation type="submission" date="2023-07" db="EMBL/GenBank/DDBJ databases">
        <title>Genomic Encyclopedia of Type Strains, Phase IV (KMG-IV): sequencing the most valuable type-strain genomes for metagenomic binning, comparative biology and taxonomic classification.</title>
        <authorList>
            <person name="Goeker M."/>
        </authorList>
    </citation>
    <scope>NUCLEOTIDE SEQUENCE [LARGE SCALE GENOMIC DNA]</scope>
    <source>
        <strain evidence="1 2">NIO-1023</strain>
    </source>
</reference>
<name>A0ABT9MFM1_9DEIO</name>
<comment type="caution">
    <text evidence="1">The sequence shown here is derived from an EMBL/GenBank/DDBJ whole genome shotgun (WGS) entry which is preliminary data.</text>
</comment>
<protein>
    <submittedName>
        <fullName evidence="1">Uncharacterized protein</fullName>
    </submittedName>
</protein>
<dbReference type="RefSeq" id="WP_307467364.1">
    <property type="nucleotide sequence ID" value="NZ_JAURUR010000011.1"/>
</dbReference>
<evidence type="ECO:0000313" key="2">
    <source>
        <dbReference type="Proteomes" id="UP001232163"/>
    </source>
</evidence>
<keyword evidence="2" id="KW-1185">Reference proteome</keyword>
<gene>
    <name evidence="1" type="ORF">QO006_002846</name>
</gene>